<dbReference type="EC" id="1.6.5.2" evidence="5"/>
<feature type="binding site" evidence="5">
    <location>
        <position position="103"/>
    </location>
    <ligand>
        <name>substrate</name>
    </ligand>
</feature>
<sequence>MMKTLVVFYSTYGHVWTLAEAVAEGARQIENNEVVVKRVPETLPTEILDKIGATDAQKAFAHVPVVTPAELVEYDAILFGTPTRYGNLCGQMQAFMDSTGSLWATGALVGKVGGAFVSTATQHGGQEETIRAFHTELLHHGFVIVGLPYAWQGQMGHTEVTGGTPYGASTVAGGQGERQPSANELEGARFQGRHTAEIARKLALK</sequence>
<dbReference type="Gene3D" id="3.40.50.360">
    <property type="match status" value="1"/>
</dbReference>
<evidence type="ECO:0000256" key="3">
    <source>
        <dbReference type="ARBA" id="ARBA00022643"/>
    </source>
</evidence>
<feature type="binding site" evidence="5">
    <location>
        <begin position="83"/>
        <end position="85"/>
    </location>
    <ligand>
        <name>FMN</name>
        <dbReference type="ChEBI" id="CHEBI:58210"/>
    </ligand>
</feature>
<keyword evidence="2 5" id="KW-0285">Flavoprotein</keyword>
<evidence type="ECO:0000256" key="2">
    <source>
        <dbReference type="ARBA" id="ARBA00022630"/>
    </source>
</evidence>
<feature type="binding site" evidence="5">
    <location>
        <position position="12"/>
    </location>
    <ligand>
        <name>NAD(+)</name>
        <dbReference type="ChEBI" id="CHEBI:57540"/>
    </ligand>
</feature>
<dbReference type="Pfam" id="PF03358">
    <property type="entry name" value="FMN_red"/>
    <property type="match status" value="1"/>
</dbReference>
<accession>A0ABT0HRG6</accession>
<dbReference type="PANTHER" id="PTHR30546">
    <property type="entry name" value="FLAVODOXIN-RELATED PROTEIN WRBA-RELATED"/>
    <property type="match status" value="1"/>
</dbReference>
<evidence type="ECO:0000259" key="6">
    <source>
        <dbReference type="PROSITE" id="PS50902"/>
    </source>
</evidence>
<proteinExistence type="inferred from homology"/>
<evidence type="ECO:0000256" key="4">
    <source>
        <dbReference type="ARBA" id="ARBA00023002"/>
    </source>
</evidence>
<evidence type="ECO:0000256" key="5">
    <source>
        <dbReference type="HAMAP-Rule" id="MF_01017"/>
    </source>
</evidence>
<organism evidence="7 8">
    <name type="scientific">Spirosoma liriopis</name>
    <dbReference type="NCBI Taxonomy" id="2937440"/>
    <lineage>
        <taxon>Bacteria</taxon>
        <taxon>Pseudomonadati</taxon>
        <taxon>Bacteroidota</taxon>
        <taxon>Cytophagia</taxon>
        <taxon>Cytophagales</taxon>
        <taxon>Cytophagaceae</taxon>
        <taxon>Spirosoma</taxon>
    </lineage>
</organism>
<dbReference type="SUPFAM" id="SSF52218">
    <property type="entry name" value="Flavoproteins"/>
    <property type="match status" value="1"/>
</dbReference>
<comment type="cofactor">
    <cofactor evidence="5">
        <name>FMN</name>
        <dbReference type="ChEBI" id="CHEBI:58210"/>
    </cofactor>
    <text evidence="5">Binds 1 FMN per monomer.</text>
</comment>
<dbReference type="InterPro" id="IPR008254">
    <property type="entry name" value="Flavodoxin/NO_synth"/>
</dbReference>
<feature type="binding site" evidence="5">
    <location>
        <position position="139"/>
    </location>
    <ligand>
        <name>FMN</name>
        <dbReference type="ChEBI" id="CHEBI:58210"/>
    </ligand>
</feature>
<dbReference type="InterPro" id="IPR037513">
    <property type="entry name" value="NQO"/>
</dbReference>
<keyword evidence="3 5" id="KW-0288">FMN</keyword>
<feature type="binding site" evidence="5">
    <location>
        <begin position="10"/>
        <end position="15"/>
    </location>
    <ligand>
        <name>FMN</name>
        <dbReference type="ChEBI" id="CHEBI:58210"/>
    </ligand>
</feature>
<evidence type="ECO:0000313" key="7">
    <source>
        <dbReference type="EMBL" id="MCK8494777.1"/>
    </source>
</evidence>
<evidence type="ECO:0000256" key="1">
    <source>
        <dbReference type="ARBA" id="ARBA00006961"/>
    </source>
</evidence>
<name>A0ABT0HRG6_9BACT</name>
<comment type="catalytic activity">
    <reaction evidence="5">
        <text>a quinone + NADH + H(+) = a quinol + NAD(+)</text>
        <dbReference type="Rhea" id="RHEA:46160"/>
        <dbReference type="ChEBI" id="CHEBI:15378"/>
        <dbReference type="ChEBI" id="CHEBI:24646"/>
        <dbReference type="ChEBI" id="CHEBI:57540"/>
        <dbReference type="ChEBI" id="CHEBI:57945"/>
        <dbReference type="ChEBI" id="CHEBI:132124"/>
        <dbReference type="EC" id="1.6.5.2"/>
    </reaction>
</comment>
<dbReference type="EMBL" id="JALPRF010000004">
    <property type="protein sequence ID" value="MCK8494777.1"/>
    <property type="molecule type" value="Genomic_DNA"/>
</dbReference>
<keyword evidence="4 5" id="KW-0560">Oxidoreductase</keyword>
<comment type="catalytic activity">
    <reaction evidence="5">
        <text>a quinone + NADPH + H(+) = a quinol + NADP(+)</text>
        <dbReference type="Rhea" id="RHEA:46164"/>
        <dbReference type="ChEBI" id="CHEBI:15378"/>
        <dbReference type="ChEBI" id="CHEBI:24646"/>
        <dbReference type="ChEBI" id="CHEBI:57783"/>
        <dbReference type="ChEBI" id="CHEBI:58349"/>
        <dbReference type="ChEBI" id="CHEBI:132124"/>
        <dbReference type="EC" id="1.6.5.2"/>
    </reaction>
</comment>
<feature type="domain" description="Flavodoxin-like" evidence="6">
    <location>
        <begin position="4"/>
        <end position="195"/>
    </location>
</feature>
<dbReference type="InterPro" id="IPR005025">
    <property type="entry name" value="FMN_Rdtase-like_dom"/>
</dbReference>
<keyword evidence="8" id="KW-1185">Reference proteome</keyword>
<protein>
    <recommendedName>
        <fullName evidence="5">NAD(P)H dehydrogenase (quinone)</fullName>
        <ecNumber evidence="5">1.6.5.2</ecNumber>
    </recommendedName>
    <alternativeName>
        <fullName evidence="5">NAD(P)H:quinone oxidoreductase</fullName>
        <shortName evidence="5">NQO</shortName>
    </alternativeName>
</protein>
<dbReference type="NCBIfam" id="TIGR01755">
    <property type="entry name" value="flav_wrbA"/>
    <property type="match status" value="1"/>
</dbReference>
<dbReference type="PROSITE" id="PS50902">
    <property type="entry name" value="FLAVODOXIN_LIKE"/>
    <property type="match status" value="1"/>
</dbReference>
<dbReference type="HAMAP" id="MF_01017">
    <property type="entry name" value="NQOR"/>
    <property type="match status" value="1"/>
</dbReference>
<comment type="similarity">
    <text evidence="1 5">Belongs to the WrbA family.</text>
</comment>
<evidence type="ECO:0000313" key="8">
    <source>
        <dbReference type="Proteomes" id="UP001202180"/>
    </source>
</evidence>
<comment type="caution">
    <text evidence="7">The sequence shown here is derived from an EMBL/GenBank/DDBJ whole genome shotgun (WGS) entry which is preliminary data.</text>
</comment>
<comment type="caution">
    <text evidence="5">Lacks conserved residue(s) required for the propagation of feature annotation.</text>
</comment>
<dbReference type="Proteomes" id="UP001202180">
    <property type="component" value="Unassembled WGS sequence"/>
</dbReference>
<keyword evidence="5" id="KW-0520">NAD</keyword>
<gene>
    <name evidence="7" type="primary">wrbA</name>
    <name evidence="7" type="ORF">M0L20_23110</name>
</gene>
<dbReference type="NCBIfam" id="NF002999">
    <property type="entry name" value="PRK03767.1"/>
    <property type="match status" value="1"/>
</dbReference>
<dbReference type="InterPro" id="IPR010089">
    <property type="entry name" value="Flavoprotein_WrbA-like"/>
</dbReference>
<dbReference type="InterPro" id="IPR029039">
    <property type="entry name" value="Flavoprotein-like_sf"/>
</dbReference>
<reference evidence="7 8" key="1">
    <citation type="submission" date="2022-04" db="EMBL/GenBank/DDBJ databases">
        <title>Spirosoma sp. strain RP8 genome sequencing and assembly.</title>
        <authorList>
            <person name="Jung Y."/>
        </authorList>
    </citation>
    <scope>NUCLEOTIDE SEQUENCE [LARGE SCALE GENOMIC DNA]</scope>
    <source>
        <strain evidence="7 8">RP8</strain>
    </source>
</reference>
<keyword evidence="5" id="KW-0521">NADP</keyword>
<keyword evidence="5" id="KW-0547">Nucleotide-binding</keyword>
<dbReference type="GO" id="GO:0003955">
    <property type="term" value="F:NAD(P)H dehydrogenase (quinone) activity"/>
    <property type="evidence" value="ECO:0007669"/>
    <property type="project" value="UniProtKB-EC"/>
</dbReference>
<dbReference type="PANTHER" id="PTHR30546:SF23">
    <property type="entry name" value="FLAVOPROTEIN-LIKE PROTEIN YCP4-RELATED"/>
    <property type="match status" value="1"/>
</dbReference>